<evidence type="ECO:0000256" key="1">
    <source>
        <dbReference type="SAM" id="MobiDB-lite"/>
    </source>
</evidence>
<feature type="domain" description="Myb/SANT-like" evidence="2">
    <location>
        <begin position="46"/>
        <end position="143"/>
    </location>
</feature>
<name>A0A251UWK7_HELAN</name>
<dbReference type="Proteomes" id="UP000215914">
    <property type="component" value="Chromosome 4"/>
</dbReference>
<dbReference type="PANTHER" id="PTHR46250:SF15">
    <property type="entry name" value="OS01G0523800 PROTEIN"/>
    <property type="match status" value="1"/>
</dbReference>
<evidence type="ECO:0000259" key="2">
    <source>
        <dbReference type="Pfam" id="PF12776"/>
    </source>
</evidence>
<dbReference type="PANTHER" id="PTHR46250">
    <property type="entry name" value="MYB/SANT-LIKE DNA-BINDING DOMAIN PROTEIN-RELATED"/>
    <property type="match status" value="1"/>
</dbReference>
<evidence type="ECO:0000313" key="5">
    <source>
        <dbReference type="Proteomes" id="UP000215914"/>
    </source>
</evidence>
<sequence>MFSVFGNRKPIPKLPAKRFFYHSLIPANPPQEFGIKLRGRGKNKCYWKEDETRLLIEVLQDMASDPSWKANGGFRSNYMVEVHRRIITKMPHFSKRVSPHIESKVKWLKSKFHVINDMVKQNGCRWNEVEEKIACEKQWYKSYCQSHKEAKGLWEFKFPFFNQLELVYGRDRPNGAVVEANDDVIPKLEVTVVEATGKLVNSESEDENHNESDDSLSEEEEDDDANNDNKTSSQATPTPARKMSVKRKTTPNIEDGITKKTKTTSSHDDIVARLDEFDSSFRAFVEGFNASFATMANLVTSIVTDDNIRQKTASEKLKNAINEIMKFNLSSDDVFKATEIFAANKNKIDVFFSLPEQLRVSYVIRNFNSKFVNMENAKIDDDISEKRALRKLKDVLIEITKLNLSSDDVFKAADIFATEKNKIDVFFNLPEQLRVQYVMRLTGQSSSN</sequence>
<organism evidence="4 5">
    <name type="scientific">Helianthus annuus</name>
    <name type="common">Common sunflower</name>
    <dbReference type="NCBI Taxonomy" id="4232"/>
    <lineage>
        <taxon>Eukaryota</taxon>
        <taxon>Viridiplantae</taxon>
        <taxon>Streptophyta</taxon>
        <taxon>Embryophyta</taxon>
        <taxon>Tracheophyta</taxon>
        <taxon>Spermatophyta</taxon>
        <taxon>Magnoliopsida</taxon>
        <taxon>eudicotyledons</taxon>
        <taxon>Gunneridae</taxon>
        <taxon>Pentapetalae</taxon>
        <taxon>asterids</taxon>
        <taxon>campanulids</taxon>
        <taxon>Asterales</taxon>
        <taxon>Asteraceae</taxon>
        <taxon>Asteroideae</taxon>
        <taxon>Heliantheae alliance</taxon>
        <taxon>Heliantheae</taxon>
        <taxon>Helianthus</taxon>
    </lineage>
</organism>
<dbReference type="InterPro" id="IPR056623">
    <property type="entry name" value="MLLE_2"/>
</dbReference>
<feature type="domain" description="MLLE-like" evidence="3">
    <location>
        <begin position="318"/>
        <end position="365"/>
    </location>
</feature>
<dbReference type="EMBL" id="CM007893">
    <property type="protein sequence ID" value="OTG27767.1"/>
    <property type="molecule type" value="Genomic_DNA"/>
</dbReference>
<accession>A0A251UWK7</accession>
<keyword evidence="5" id="KW-1185">Reference proteome</keyword>
<protein>
    <submittedName>
        <fullName evidence="4">Putative myb/SANT-like domain-containing protein</fullName>
    </submittedName>
</protein>
<evidence type="ECO:0000313" key="4">
    <source>
        <dbReference type="EMBL" id="OTG27767.1"/>
    </source>
</evidence>
<dbReference type="STRING" id="4232.A0A251UWK7"/>
<feature type="compositionally biased region" description="Acidic residues" evidence="1">
    <location>
        <begin position="213"/>
        <end position="226"/>
    </location>
</feature>
<dbReference type="AlphaFoldDB" id="A0A251UWK7"/>
<reference evidence="5" key="1">
    <citation type="journal article" date="2017" name="Nature">
        <title>The sunflower genome provides insights into oil metabolism, flowering and Asterid evolution.</title>
        <authorList>
            <person name="Badouin H."/>
            <person name="Gouzy J."/>
            <person name="Grassa C.J."/>
            <person name="Murat F."/>
            <person name="Staton S.E."/>
            <person name="Cottret L."/>
            <person name="Lelandais-Briere C."/>
            <person name="Owens G.L."/>
            <person name="Carrere S."/>
            <person name="Mayjonade B."/>
            <person name="Legrand L."/>
            <person name="Gill N."/>
            <person name="Kane N.C."/>
            <person name="Bowers J.E."/>
            <person name="Hubner S."/>
            <person name="Bellec A."/>
            <person name="Berard A."/>
            <person name="Berges H."/>
            <person name="Blanchet N."/>
            <person name="Boniface M.C."/>
            <person name="Brunel D."/>
            <person name="Catrice O."/>
            <person name="Chaidir N."/>
            <person name="Claudel C."/>
            <person name="Donnadieu C."/>
            <person name="Faraut T."/>
            <person name="Fievet G."/>
            <person name="Helmstetter N."/>
            <person name="King M."/>
            <person name="Knapp S.J."/>
            <person name="Lai Z."/>
            <person name="Le Paslier M.C."/>
            <person name="Lippi Y."/>
            <person name="Lorenzon L."/>
            <person name="Mandel J.R."/>
            <person name="Marage G."/>
            <person name="Marchand G."/>
            <person name="Marquand E."/>
            <person name="Bret-Mestries E."/>
            <person name="Morien E."/>
            <person name="Nambeesan S."/>
            <person name="Nguyen T."/>
            <person name="Pegot-Espagnet P."/>
            <person name="Pouilly N."/>
            <person name="Raftis F."/>
            <person name="Sallet E."/>
            <person name="Schiex T."/>
            <person name="Thomas J."/>
            <person name="Vandecasteele C."/>
            <person name="Vares D."/>
            <person name="Vear F."/>
            <person name="Vautrin S."/>
            <person name="Crespi M."/>
            <person name="Mangin B."/>
            <person name="Burke J.M."/>
            <person name="Salse J."/>
            <person name="Munos S."/>
            <person name="Vincourt P."/>
            <person name="Rieseberg L.H."/>
            <person name="Langlade N.B."/>
        </authorList>
    </citation>
    <scope>NUCLEOTIDE SEQUENCE [LARGE SCALE GENOMIC DNA]</scope>
    <source>
        <strain evidence="5">cv. SF193</strain>
    </source>
</reference>
<evidence type="ECO:0000259" key="3">
    <source>
        <dbReference type="Pfam" id="PF23950"/>
    </source>
</evidence>
<dbReference type="InParanoid" id="A0A251UWK7"/>
<feature type="region of interest" description="Disordered" evidence="1">
    <location>
        <begin position="198"/>
        <end position="261"/>
    </location>
</feature>
<dbReference type="Pfam" id="PF23950">
    <property type="entry name" value="MLLE_2"/>
    <property type="match status" value="2"/>
</dbReference>
<dbReference type="OMA" id="ISCEMIR"/>
<proteinExistence type="predicted"/>
<feature type="domain" description="MLLE-like" evidence="3">
    <location>
        <begin position="396"/>
        <end position="441"/>
    </location>
</feature>
<dbReference type="InterPro" id="IPR024752">
    <property type="entry name" value="Myb/SANT-like_dom"/>
</dbReference>
<dbReference type="Pfam" id="PF12776">
    <property type="entry name" value="Myb_DNA-bind_3"/>
    <property type="match status" value="1"/>
</dbReference>
<gene>
    <name evidence="4" type="ORF">HannXRQ_Chr04g0103631</name>
</gene>